<evidence type="ECO:0000313" key="4">
    <source>
        <dbReference type="EMBL" id="GGN33673.1"/>
    </source>
</evidence>
<accession>A0A917XJS2</accession>
<evidence type="ECO:0000256" key="1">
    <source>
        <dbReference type="ARBA" id="ARBA00022729"/>
    </source>
</evidence>
<keyword evidence="5" id="KW-1185">Reference proteome</keyword>
<dbReference type="Pfam" id="PF00756">
    <property type="entry name" value="Esterase"/>
    <property type="match status" value="1"/>
</dbReference>
<dbReference type="AlphaFoldDB" id="A0A917XJS2"/>
<gene>
    <name evidence="4" type="ORF">GCM10011578_073680</name>
</gene>
<name>A0A917XJS2_9ACTN</name>
<reference evidence="4" key="1">
    <citation type="journal article" date="2014" name="Int. J. Syst. Evol. Microbiol.">
        <title>Complete genome sequence of Corynebacterium casei LMG S-19264T (=DSM 44701T), isolated from a smear-ripened cheese.</title>
        <authorList>
            <consortium name="US DOE Joint Genome Institute (JGI-PGF)"/>
            <person name="Walter F."/>
            <person name="Albersmeier A."/>
            <person name="Kalinowski J."/>
            <person name="Ruckert C."/>
        </authorList>
    </citation>
    <scope>NUCLEOTIDE SEQUENCE</scope>
    <source>
        <strain evidence="4">CGMCC 4.7110</strain>
    </source>
</reference>
<dbReference type="GO" id="GO:0016787">
    <property type="term" value="F:hydrolase activity"/>
    <property type="evidence" value="ECO:0007669"/>
    <property type="project" value="UniProtKB-KW"/>
</dbReference>
<keyword evidence="2" id="KW-0378">Hydrolase</keyword>
<dbReference type="InterPro" id="IPR029058">
    <property type="entry name" value="AB_hydrolase_fold"/>
</dbReference>
<dbReference type="RefSeq" id="WP_189267232.1">
    <property type="nucleotide sequence ID" value="NZ_BMML01000021.1"/>
</dbReference>
<dbReference type="PANTHER" id="PTHR43037">
    <property type="entry name" value="UNNAMED PRODUCT-RELATED"/>
    <property type="match status" value="1"/>
</dbReference>
<comment type="caution">
    <text evidence="4">The sequence shown here is derived from an EMBL/GenBank/DDBJ whole genome shotgun (WGS) entry which is preliminary data.</text>
</comment>
<evidence type="ECO:0000313" key="5">
    <source>
        <dbReference type="Proteomes" id="UP000653411"/>
    </source>
</evidence>
<dbReference type="Proteomes" id="UP000653411">
    <property type="component" value="Unassembled WGS sequence"/>
</dbReference>
<sequence>MSVDGDLVAGTLRIGGRHRDFAVRLPRAVPAGRPMPLVLVLHGHQWNVTGQIMREWTTFDEQADAWGFAVAYPDGLGGGWADGRGVTGADLAGVDDVAFLRAIIDWSAERYGTPADRAVVTGISNGAFMAHRLALEASDRVAVLAAVAGGLPAALLGTRPTHAVSALLIHGTADMITPIGPGHSRRRGPRGRLLGRTLSLHETAEHWRATNRCPSGADSRRTTELSSRVTTPGGVGGTQVVAWTVFGGGHNWPGAPVGDDWDEPTTQEFDGAEEICRFAAPLLSAADTRRL</sequence>
<dbReference type="InterPro" id="IPR000801">
    <property type="entry name" value="Esterase-like"/>
</dbReference>
<feature type="region of interest" description="Disordered" evidence="3">
    <location>
        <begin position="211"/>
        <end position="233"/>
    </location>
</feature>
<dbReference type="EMBL" id="BMML01000021">
    <property type="protein sequence ID" value="GGN33673.1"/>
    <property type="molecule type" value="Genomic_DNA"/>
</dbReference>
<evidence type="ECO:0000256" key="2">
    <source>
        <dbReference type="ARBA" id="ARBA00022801"/>
    </source>
</evidence>
<keyword evidence="1" id="KW-0732">Signal</keyword>
<evidence type="ECO:0000256" key="3">
    <source>
        <dbReference type="SAM" id="MobiDB-lite"/>
    </source>
</evidence>
<reference evidence="4" key="2">
    <citation type="submission" date="2020-09" db="EMBL/GenBank/DDBJ databases">
        <authorList>
            <person name="Sun Q."/>
            <person name="Zhou Y."/>
        </authorList>
    </citation>
    <scope>NUCLEOTIDE SEQUENCE</scope>
    <source>
        <strain evidence="4">CGMCC 4.7110</strain>
    </source>
</reference>
<proteinExistence type="predicted"/>
<organism evidence="4 5">
    <name type="scientific">Streptomyces fuscichromogenes</name>
    <dbReference type="NCBI Taxonomy" id="1324013"/>
    <lineage>
        <taxon>Bacteria</taxon>
        <taxon>Bacillati</taxon>
        <taxon>Actinomycetota</taxon>
        <taxon>Actinomycetes</taxon>
        <taxon>Kitasatosporales</taxon>
        <taxon>Streptomycetaceae</taxon>
        <taxon>Streptomyces</taxon>
    </lineage>
</organism>
<dbReference type="PANTHER" id="PTHR43037:SF5">
    <property type="entry name" value="FERULOYL ESTERASE"/>
    <property type="match status" value="1"/>
</dbReference>
<dbReference type="Gene3D" id="3.40.50.1820">
    <property type="entry name" value="alpha/beta hydrolase"/>
    <property type="match status" value="1"/>
</dbReference>
<dbReference type="InterPro" id="IPR050955">
    <property type="entry name" value="Plant_Biomass_Hydrol_Est"/>
</dbReference>
<dbReference type="SUPFAM" id="SSF53474">
    <property type="entry name" value="alpha/beta-Hydrolases"/>
    <property type="match status" value="1"/>
</dbReference>
<protein>
    <submittedName>
        <fullName evidence="4">Esterase</fullName>
    </submittedName>
</protein>